<dbReference type="SMART" id="SM00320">
    <property type="entry name" value="WD40"/>
    <property type="match status" value="4"/>
</dbReference>
<dbReference type="OrthoDB" id="427368at2759"/>
<dbReference type="GO" id="GO:0043596">
    <property type="term" value="C:nuclear replication fork"/>
    <property type="evidence" value="ECO:0007669"/>
    <property type="project" value="TreeGrafter"/>
</dbReference>
<feature type="compositionally biased region" description="Basic and acidic residues" evidence="6">
    <location>
        <begin position="955"/>
        <end position="975"/>
    </location>
</feature>
<evidence type="ECO:0000313" key="10">
    <source>
        <dbReference type="EMBL" id="PKI83677.1"/>
    </source>
</evidence>
<keyword evidence="4" id="KW-0539">Nucleus</keyword>
<dbReference type="Pfam" id="PF20946">
    <property type="entry name" value="Ctf4_C"/>
    <property type="match status" value="1"/>
</dbReference>
<dbReference type="GO" id="GO:0006261">
    <property type="term" value="P:DNA-templated DNA replication"/>
    <property type="evidence" value="ECO:0007669"/>
    <property type="project" value="TreeGrafter"/>
</dbReference>
<evidence type="ECO:0000259" key="8">
    <source>
        <dbReference type="Pfam" id="PF20946"/>
    </source>
</evidence>
<evidence type="ECO:0000313" key="11">
    <source>
        <dbReference type="Proteomes" id="UP000232875"/>
    </source>
</evidence>
<feature type="region of interest" description="Disordered" evidence="6">
    <location>
        <begin position="369"/>
        <end position="400"/>
    </location>
</feature>
<sequence length="990" mass="106594">MASLMSDELNVQVTHTSGITKALRLITAGEDHLVRLLPSDAAASDINPVVIEDATRPMTWIDADENYLVTASEDGSVRLYDNQASGAEITPLRIVRREVLPVRCAALEGKGRLGAPRIAVCSDELIVRVVNADDPRSITLLTGHTRGVRAASWSPVWPLLLTSGSDGDVRAWDMSGNEPRSIKVLQNILPALRPESEYTSSAAWHPSGAVIAIPLKTHEIVLVRAPLHAGEAKADGVWETVATLGPATAAASAELKAAHGLVSALAFCPNGRYLAVATEDLQVTIYALDSRRIIRAQQAEAVVTDVTWHPTQDALAWTDMQGQLVRWDAVIGATLPSPVEELHFQGAVRDTESDTESLHHDLDDLFDDTVLDNDQDAPVPARKRNRANADEGLVQPPFQPASTPMIAQRRYLCVSPLGALSAADQDTHQTISFDSYDTSQRRNFRFTDNYGYKMASMAAQGVVFACEQESGSPSSIFYRPFDDVPGIQAEWSVHLPHDENAVAVALGGVPNVGSLADVHEAGSMVVDESYSSAATALVATSRGFLRFFGHSGMQRYVWALGHRVVTLAASAHAALVVYESAPATDRIMLEYLVIELAQLTQMQHGSVPLPSGATLAWAGFNELNVPALYDSQGMVYILDRAWRPGQARWVPALDTRVSLQSNEPSAAPRVHCWPIGITTTQLLGLLLPVAQRYPSTGTRPLVQELALALPFAHRDASATPLEEAALRHALLANATRDARAALGESSLCAGTLAEPAALEMEADKALLQLIQLACKGDRYARALDGTRALHSEATLDAALKIASFFHLPALADRMELVRAPLAVHKQFEEEEVERGTGTDALLRNTVRVQVPAPAPASGSRVQEMPVCDAVPEAPRTSAALRQSALAQEGHAHKRVHDTLPSVPSSAVEESELEPVSSVPTIAPSVPTIAPSAPKTNPFARTHSARNLEKSQSFFDRAEAPKRKANEEESGAEKRSSRQSTLASFAYSPDP</sequence>
<comment type="subcellular location">
    <subcellularLocation>
        <location evidence="1">Nucleus</location>
    </subcellularLocation>
</comment>
<dbReference type="GO" id="GO:0006281">
    <property type="term" value="P:DNA repair"/>
    <property type="evidence" value="ECO:0007669"/>
    <property type="project" value="TreeGrafter"/>
</dbReference>
<evidence type="ECO:0000259" key="9">
    <source>
        <dbReference type="Pfam" id="PF24817"/>
    </source>
</evidence>
<keyword evidence="3" id="KW-0677">Repeat</keyword>
<evidence type="ECO:0000256" key="2">
    <source>
        <dbReference type="ARBA" id="ARBA00022574"/>
    </source>
</evidence>
<reference evidence="10 11" key="1">
    <citation type="submission" date="2017-10" db="EMBL/GenBank/DDBJ databases">
        <title>A novel species of cold-tolerant Malassezia isolated from bats.</title>
        <authorList>
            <person name="Lorch J.M."/>
            <person name="Palmer J.M."/>
            <person name="Vanderwolf K.J."/>
            <person name="Schmidt K.Z."/>
            <person name="Verant M.L."/>
            <person name="Weller T.J."/>
            <person name="Blehert D.S."/>
        </authorList>
    </citation>
    <scope>NUCLEOTIDE SEQUENCE [LARGE SCALE GENOMIC DNA]</scope>
    <source>
        <strain evidence="10 11">NWHC:44797-103</strain>
    </source>
</reference>
<feature type="domain" description="WDHD1/CFT4 second beta-propeller" evidence="7">
    <location>
        <begin position="397"/>
        <end position="710"/>
    </location>
</feature>
<keyword evidence="2 5" id="KW-0853">WD repeat</keyword>
<keyword evidence="11" id="KW-1185">Reference proteome</keyword>
<dbReference type="Proteomes" id="UP000232875">
    <property type="component" value="Unassembled WGS sequence"/>
</dbReference>
<dbReference type="InterPro" id="IPR057646">
    <property type="entry name" value="WD40_WDHD1_1st"/>
</dbReference>
<evidence type="ECO:0000256" key="1">
    <source>
        <dbReference type="ARBA" id="ARBA00004123"/>
    </source>
</evidence>
<dbReference type="EMBL" id="KZ454991">
    <property type="protein sequence ID" value="PKI83677.1"/>
    <property type="molecule type" value="Genomic_DNA"/>
</dbReference>
<dbReference type="GO" id="GO:0003682">
    <property type="term" value="F:chromatin binding"/>
    <property type="evidence" value="ECO:0007669"/>
    <property type="project" value="TreeGrafter"/>
</dbReference>
<dbReference type="PROSITE" id="PS50082">
    <property type="entry name" value="WD_REPEATS_2"/>
    <property type="match status" value="1"/>
</dbReference>
<evidence type="ECO:0000256" key="3">
    <source>
        <dbReference type="ARBA" id="ARBA00022737"/>
    </source>
</evidence>
<feature type="domain" description="WDHD1 first WD40" evidence="9">
    <location>
        <begin position="24"/>
        <end position="324"/>
    </location>
</feature>
<dbReference type="PANTHER" id="PTHR19932:SF10">
    <property type="entry name" value="WD REPEAT AND HMG-BOX DNA-BINDING PROTEIN 1"/>
    <property type="match status" value="1"/>
</dbReference>
<dbReference type="InterPro" id="IPR015943">
    <property type="entry name" value="WD40/YVTN_repeat-like_dom_sf"/>
</dbReference>
<evidence type="ECO:0000259" key="7">
    <source>
        <dbReference type="Pfam" id="PF12341"/>
    </source>
</evidence>
<protein>
    <recommendedName>
        <fullName evidence="12">Minichromosome loss protein Mcl1 middle region domain-containing protein</fullName>
    </recommendedName>
</protein>
<dbReference type="STRING" id="2020962.A0A2N1JAW2"/>
<dbReference type="PROSITE" id="PS00678">
    <property type="entry name" value="WD_REPEATS_1"/>
    <property type="match status" value="1"/>
</dbReference>
<dbReference type="InterPro" id="IPR022100">
    <property type="entry name" value="WDHD1/CFT4_beta-prop_2nd"/>
</dbReference>
<evidence type="ECO:0000256" key="4">
    <source>
        <dbReference type="ARBA" id="ARBA00023242"/>
    </source>
</evidence>
<feature type="domain" description="WDHD1/CFT4 helical bundle" evidence="8">
    <location>
        <begin position="721"/>
        <end position="818"/>
    </location>
</feature>
<dbReference type="SUPFAM" id="SSF50978">
    <property type="entry name" value="WD40 repeat-like"/>
    <property type="match status" value="1"/>
</dbReference>
<gene>
    <name evidence="10" type="ORF">MVES_002583</name>
</gene>
<dbReference type="InterPro" id="IPR001680">
    <property type="entry name" value="WD40_rpt"/>
</dbReference>
<accession>A0A2N1JAW2</accession>
<feature type="repeat" description="WD" evidence="5">
    <location>
        <begin position="141"/>
        <end position="182"/>
    </location>
</feature>
<name>A0A2N1JAW2_9BASI</name>
<feature type="region of interest" description="Disordered" evidence="6">
    <location>
        <begin position="874"/>
        <end position="990"/>
    </location>
</feature>
<dbReference type="Gene3D" id="2.130.10.10">
    <property type="entry name" value="YVTN repeat-like/Quinoprotein amine dehydrogenase"/>
    <property type="match status" value="2"/>
</dbReference>
<feature type="compositionally biased region" description="Low complexity" evidence="6">
    <location>
        <begin position="900"/>
        <end position="919"/>
    </location>
</feature>
<dbReference type="PROSITE" id="PS50294">
    <property type="entry name" value="WD_REPEATS_REGION"/>
    <property type="match status" value="1"/>
</dbReference>
<dbReference type="InterPro" id="IPR036322">
    <property type="entry name" value="WD40_repeat_dom_sf"/>
</dbReference>
<dbReference type="AlphaFoldDB" id="A0A2N1JAW2"/>
<dbReference type="Pfam" id="PF24817">
    <property type="entry name" value="WD40_WDHD1_1st"/>
    <property type="match status" value="1"/>
</dbReference>
<proteinExistence type="predicted"/>
<evidence type="ECO:0000256" key="6">
    <source>
        <dbReference type="SAM" id="MobiDB-lite"/>
    </source>
</evidence>
<evidence type="ECO:0000256" key="5">
    <source>
        <dbReference type="PROSITE-ProRule" id="PRU00221"/>
    </source>
</evidence>
<evidence type="ECO:0008006" key="12">
    <source>
        <dbReference type="Google" id="ProtNLM"/>
    </source>
</evidence>
<organism evidence="10 11">
    <name type="scientific">Malassezia vespertilionis</name>
    <dbReference type="NCBI Taxonomy" id="2020962"/>
    <lineage>
        <taxon>Eukaryota</taxon>
        <taxon>Fungi</taxon>
        <taxon>Dikarya</taxon>
        <taxon>Basidiomycota</taxon>
        <taxon>Ustilaginomycotina</taxon>
        <taxon>Malasseziomycetes</taxon>
        <taxon>Malasseziales</taxon>
        <taxon>Malasseziaceae</taxon>
        <taxon>Malassezia</taxon>
    </lineage>
</organism>
<dbReference type="InterPro" id="IPR048591">
    <property type="entry name" value="WDHD1/CFT4_hel"/>
</dbReference>
<dbReference type="PANTHER" id="PTHR19932">
    <property type="entry name" value="WD REPEAT AND HMG-BOX DNA BINDING PROTEIN"/>
    <property type="match status" value="1"/>
</dbReference>
<dbReference type="GO" id="GO:0000278">
    <property type="term" value="P:mitotic cell cycle"/>
    <property type="evidence" value="ECO:0007669"/>
    <property type="project" value="TreeGrafter"/>
</dbReference>
<dbReference type="Pfam" id="PF12341">
    <property type="entry name" value="Mcl1_mid"/>
    <property type="match status" value="1"/>
</dbReference>
<dbReference type="InterPro" id="IPR019775">
    <property type="entry name" value="WD40_repeat_CS"/>
</dbReference>